<dbReference type="Proteomes" id="UP000188947">
    <property type="component" value="Unassembled WGS sequence"/>
</dbReference>
<accession>A0A1V3U1D8</accession>
<dbReference type="Pfam" id="PF25594">
    <property type="entry name" value="GldB_lipo"/>
    <property type="match status" value="1"/>
</dbReference>
<dbReference type="eggNOG" id="ENOG502Z8MR">
    <property type="taxonomic scope" value="Bacteria"/>
</dbReference>
<dbReference type="OrthoDB" id="6402335at2"/>
<dbReference type="GeneID" id="48542330"/>
<evidence type="ECO:0000313" key="2">
    <source>
        <dbReference type="Proteomes" id="UP000188947"/>
    </source>
</evidence>
<name>A0A1V3U1D8_ELIME</name>
<keyword evidence="2" id="KW-1185">Reference proteome</keyword>
<gene>
    <name evidence="1" type="ORF">BMF97_08245</name>
</gene>
<dbReference type="RefSeq" id="WP_016199126.1">
    <property type="nucleotide sequence ID" value="NZ_CP014338.1"/>
</dbReference>
<comment type="caution">
    <text evidence="1">The sequence shown here is derived from an EMBL/GenBank/DDBJ whole genome shotgun (WGS) entry which is preliminary data.</text>
</comment>
<dbReference type="AlphaFoldDB" id="A0A1V3U1D8"/>
<dbReference type="EMBL" id="MPOG01000008">
    <property type="protein sequence ID" value="OOH96328.1"/>
    <property type="molecule type" value="Genomic_DNA"/>
</dbReference>
<dbReference type="InterPro" id="IPR019853">
    <property type="entry name" value="GldB-like"/>
</dbReference>
<sequence>MKKIKFLLVLIPVLALCQKNIDDQLEKLPDSIKVNDIVIKNLFKYQVLAHKNDAYNSEMITNKVYLSHKKLWDSCYGTIFGDENAVLFNNPEGMTKWNKTFYPENKVFIDSRVQSLLKLNLQALFSSSLKKFNKLVPYKPKARISILFTPITGIAFGGCNAEQFALELNNKSFDPAYLVEKGLAHELNHLVYEKYRDADPDKETALAQTVEEGFACYFSWVFFNGKMQKYEAVENMSPKEWQWYLENEKQIFEKVKPYFNDTSGKNALLRNDKVKLFPDAPKTLNYWLGFRIIEKYVQKHGSNSWKDIYGMTAKQVLEKSGYEDYINSL</sequence>
<organism evidence="1 2">
    <name type="scientific">Elizabethkingia meningoseptica</name>
    <name type="common">Chryseobacterium meningosepticum</name>
    <dbReference type="NCBI Taxonomy" id="238"/>
    <lineage>
        <taxon>Bacteria</taxon>
        <taxon>Pseudomonadati</taxon>
        <taxon>Bacteroidota</taxon>
        <taxon>Flavobacteriia</taxon>
        <taxon>Flavobacteriales</taxon>
        <taxon>Weeksellaceae</taxon>
        <taxon>Elizabethkingia</taxon>
    </lineage>
</organism>
<protein>
    <submittedName>
        <fullName evidence="1">Uncharacterized protein</fullName>
    </submittedName>
</protein>
<evidence type="ECO:0000313" key="1">
    <source>
        <dbReference type="EMBL" id="OOH96328.1"/>
    </source>
</evidence>
<proteinExistence type="predicted"/>
<reference evidence="1 2" key="1">
    <citation type="submission" date="2016-11" db="EMBL/GenBank/DDBJ databases">
        <title>Genome sequence and comparative genomic analysis of clinical strain Elizabethkingia meningoseptica 61421 PRCM.</title>
        <authorList>
            <person name="Wang M."/>
            <person name="Hu S."/>
            <person name="Cao L."/>
            <person name="Jiang T."/>
            <person name="Zhou Y."/>
            <person name="Ming D."/>
        </authorList>
    </citation>
    <scope>NUCLEOTIDE SEQUENCE [LARGE SCALE GENOMIC DNA]</scope>
    <source>
        <strain evidence="1 2">61421 PRCM</strain>
    </source>
</reference>
<dbReference type="KEGG" id="emg:BBD33_11595"/>